<evidence type="ECO:0000313" key="1">
    <source>
        <dbReference type="EMBL" id="KAK3360385.1"/>
    </source>
</evidence>
<reference evidence="1" key="2">
    <citation type="submission" date="2023-06" db="EMBL/GenBank/DDBJ databases">
        <authorList>
            <consortium name="Lawrence Berkeley National Laboratory"/>
            <person name="Haridas S."/>
            <person name="Hensen N."/>
            <person name="Bonometti L."/>
            <person name="Westerberg I."/>
            <person name="Brannstrom I.O."/>
            <person name="Guillou S."/>
            <person name="Cros-Aarteil S."/>
            <person name="Calhoun S."/>
            <person name="Kuo A."/>
            <person name="Mondo S."/>
            <person name="Pangilinan J."/>
            <person name="Riley R."/>
            <person name="Labutti K."/>
            <person name="Andreopoulos B."/>
            <person name="Lipzen A."/>
            <person name="Chen C."/>
            <person name="Yanf M."/>
            <person name="Daum C."/>
            <person name="Ng V."/>
            <person name="Clum A."/>
            <person name="Steindorff A."/>
            <person name="Ohm R."/>
            <person name="Martin F."/>
            <person name="Silar P."/>
            <person name="Natvig D."/>
            <person name="Lalanne C."/>
            <person name="Gautier V."/>
            <person name="Ament-Velasquez S.L."/>
            <person name="Kruys A."/>
            <person name="Hutchinson M.I."/>
            <person name="Powell A.J."/>
            <person name="Barry K."/>
            <person name="Miller A.N."/>
            <person name="Grigoriev I.V."/>
            <person name="Debuchy R."/>
            <person name="Gladieux P."/>
            <person name="Thoren M.H."/>
            <person name="Johannesson H."/>
        </authorList>
    </citation>
    <scope>NUCLEOTIDE SEQUENCE</scope>
    <source>
        <strain evidence="1">CBS 955.72</strain>
    </source>
</reference>
<dbReference type="EMBL" id="JAUIQD010000002">
    <property type="protein sequence ID" value="KAK3360385.1"/>
    <property type="molecule type" value="Genomic_DNA"/>
</dbReference>
<gene>
    <name evidence="1" type="ORF">B0T25DRAFT_129049</name>
</gene>
<dbReference type="AlphaFoldDB" id="A0AAJ0HSE6"/>
<protein>
    <submittedName>
        <fullName evidence="1">Uncharacterized protein</fullName>
    </submittedName>
</protein>
<organism evidence="1 2">
    <name type="scientific">Lasiosphaeria hispida</name>
    <dbReference type="NCBI Taxonomy" id="260671"/>
    <lineage>
        <taxon>Eukaryota</taxon>
        <taxon>Fungi</taxon>
        <taxon>Dikarya</taxon>
        <taxon>Ascomycota</taxon>
        <taxon>Pezizomycotina</taxon>
        <taxon>Sordariomycetes</taxon>
        <taxon>Sordariomycetidae</taxon>
        <taxon>Sordariales</taxon>
        <taxon>Lasiosphaeriaceae</taxon>
        <taxon>Lasiosphaeria</taxon>
    </lineage>
</organism>
<accession>A0AAJ0HSE6</accession>
<name>A0AAJ0HSE6_9PEZI</name>
<proteinExistence type="predicted"/>
<evidence type="ECO:0000313" key="2">
    <source>
        <dbReference type="Proteomes" id="UP001275084"/>
    </source>
</evidence>
<keyword evidence="2" id="KW-1185">Reference proteome</keyword>
<reference evidence="1" key="1">
    <citation type="journal article" date="2023" name="Mol. Phylogenet. Evol.">
        <title>Genome-scale phylogeny and comparative genomics of the fungal order Sordariales.</title>
        <authorList>
            <person name="Hensen N."/>
            <person name="Bonometti L."/>
            <person name="Westerberg I."/>
            <person name="Brannstrom I.O."/>
            <person name="Guillou S."/>
            <person name="Cros-Aarteil S."/>
            <person name="Calhoun S."/>
            <person name="Haridas S."/>
            <person name="Kuo A."/>
            <person name="Mondo S."/>
            <person name="Pangilinan J."/>
            <person name="Riley R."/>
            <person name="LaButti K."/>
            <person name="Andreopoulos B."/>
            <person name="Lipzen A."/>
            <person name="Chen C."/>
            <person name="Yan M."/>
            <person name="Daum C."/>
            <person name="Ng V."/>
            <person name="Clum A."/>
            <person name="Steindorff A."/>
            <person name="Ohm R.A."/>
            <person name="Martin F."/>
            <person name="Silar P."/>
            <person name="Natvig D.O."/>
            <person name="Lalanne C."/>
            <person name="Gautier V."/>
            <person name="Ament-Velasquez S.L."/>
            <person name="Kruys A."/>
            <person name="Hutchinson M.I."/>
            <person name="Powell A.J."/>
            <person name="Barry K."/>
            <person name="Miller A.N."/>
            <person name="Grigoriev I.V."/>
            <person name="Debuchy R."/>
            <person name="Gladieux P."/>
            <person name="Hiltunen Thoren M."/>
            <person name="Johannesson H."/>
        </authorList>
    </citation>
    <scope>NUCLEOTIDE SEQUENCE</scope>
    <source>
        <strain evidence="1">CBS 955.72</strain>
    </source>
</reference>
<comment type="caution">
    <text evidence="1">The sequence shown here is derived from an EMBL/GenBank/DDBJ whole genome shotgun (WGS) entry which is preliminary data.</text>
</comment>
<dbReference type="Proteomes" id="UP001275084">
    <property type="component" value="Unassembled WGS sequence"/>
</dbReference>
<sequence length="230" mass="24155">MANQGVGLAWASSHCSRQLTHGTHGCAISSITGMSQIELLTVILLSGETEESMCRAMGRPSMFLVRCVLDTDREVTPSVGGLQEVLLARSKHFQHFGLGQRLRGRRSALCPRPPPIASIASMSSTAGAAASILARLVIFPSLNIGSTGATLVPSTMGYRRRHVGRKALTCLAALQASGSAHRSPTLQRLALDAIALAGRHPIGIWLGHIINGPRSPLAVQAAESGLTNGL</sequence>